<dbReference type="SUPFAM" id="SSF52058">
    <property type="entry name" value="L domain-like"/>
    <property type="match status" value="1"/>
</dbReference>
<comment type="caution">
    <text evidence="1">The sequence shown here is derived from an EMBL/GenBank/DDBJ whole genome shotgun (WGS) entry which is preliminary data.</text>
</comment>
<dbReference type="OrthoDB" id="3354475at2759"/>
<name>A0A9P7CYA9_9AGAM</name>
<reference evidence="1" key="1">
    <citation type="journal article" date="2020" name="New Phytol.">
        <title>Comparative genomics reveals dynamic genome evolution in host specialist ectomycorrhizal fungi.</title>
        <authorList>
            <person name="Lofgren L.A."/>
            <person name="Nguyen N.H."/>
            <person name="Vilgalys R."/>
            <person name="Ruytinx J."/>
            <person name="Liao H.L."/>
            <person name="Branco S."/>
            <person name="Kuo A."/>
            <person name="LaButti K."/>
            <person name="Lipzen A."/>
            <person name="Andreopoulos W."/>
            <person name="Pangilinan J."/>
            <person name="Riley R."/>
            <person name="Hundley H."/>
            <person name="Na H."/>
            <person name="Barry K."/>
            <person name="Grigoriev I.V."/>
            <person name="Stajich J.E."/>
            <person name="Kennedy P.G."/>
        </authorList>
    </citation>
    <scope>NUCLEOTIDE SEQUENCE</scope>
    <source>
        <strain evidence="1">DOB743</strain>
    </source>
</reference>
<gene>
    <name evidence="1" type="ORF">EV702DRAFT_1011307</name>
</gene>
<organism evidence="1 2">
    <name type="scientific">Suillus placidus</name>
    <dbReference type="NCBI Taxonomy" id="48579"/>
    <lineage>
        <taxon>Eukaryota</taxon>
        <taxon>Fungi</taxon>
        <taxon>Dikarya</taxon>
        <taxon>Basidiomycota</taxon>
        <taxon>Agaricomycotina</taxon>
        <taxon>Agaricomycetes</taxon>
        <taxon>Agaricomycetidae</taxon>
        <taxon>Boletales</taxon>
        <taxon>Suillineae</taxon>
        <taxon>Suillaceae</taxon>
        <taxon>Suillus</taxon>
    </lineage>
</organism>
<dbReference type="InterPro" id="IPR032675">
    <property type="entry name" value="LRR_dom_sf"/>
</dbReference>
<dbReference type="Gene3D" id="3.80.10.10">
    <property type="entry name" value="Ribonuclease Inhibitor"/>
    <property type="match status" value="1"/>
</dbReference>
<accession>A0A9P7CYA9</accession>
<evidence type="ECO:0000313" key="1">
    <source>
        <dbReference type="EMBL" id="KAG1771064.1"/>
    </source>
</evidence>
<proteinExistence type="predicted"/>
<evidence type="ECO:0000313" key="2">
    <source>
        <dbReference type="Proteomes" id="UP000714275"/>
    </source>
</evidence>
<dbReference type="AlphaFoldDB" id="A0A9P7CYA9"/>
<evidence type="ECO:0008006" key="3">
    <source>
        <dbReference type="Google" id="ProtNLM"/>
    </source>
</evidence>
<dbReference type="EMBL" id="JABBWD010000061">
    <property type="protein sequence ID" value="KAG1771064.1"/>
    <property type="molecule type" value="Genomic_DNA"/>
</dbReference>
<keyword evidence="2" id="KW-1185">Reference proteome</keyword>
<protein>
    <recommendedName>
        <fullName evidence="3">F-box domain-containing protein</fullName>
    </recommendedName>
</protein>
<sequence>MHRCLHLEEILQEIFKTADYRSLTVLARTCRLFYEPALNVIYSDLPGLQPLIERLPHDLWSTSSGELVIRGPLRPQDWEIFAGYSRRVRSLRLRWFASDAKLYCALLSPPNPSFLLPNLRTFTWHCLSTRSAGLDDMFAFMRLLFCPNLAAAQLIVSEYALAAFSDLGCTSLRKLVIQSHKVAISANVTEDAICKLSALRSLACGEVSVRALHHLAQFPLLSRLTIWLGDDIPSALTFPRFPFSKLRYLTINTKSIGPCLSMLKATNWNIRCFHHRMDAGYDPAGRKVLLELLPLQLSHESLKCISLHTAAPHPDDDPITNPISLKPLFSFKNLLILELSGAILPSLDNDGLQKLAVAWPQLRVLILHQKAGLYRAPQVDLTGLVLLLEHCPELHQLVISVNAIIDTKAPPAPPISSTSNKLITSINFSNSPITKTAEVAAFLSAIVPNLRETLSWTGEVMCPGGNVQEYRKRWDDVAELVRVFAEVRKQEREACMHALKLKSEVVRK</sequence>
<dbReference type="Proteomes" id="UP000714275">
    <property type="component" value="Unassembled WGS sequence"/>
</dbReference>